<keyword evidence="4 7" id="KW-1133">Transmembrane helix</keyword>
<dbReference type="Gene3D" id="1.20.1250.20">
    <property type="entry name" value="MFS general substrate transporter like domains"/>
    <property type="match status" value="1"/>
</dbReference>
<feature type="transmembrane region" description="Helical" evidence="7">
    <location>
        <begin position="351"/>
        <end position="369"/>
    </location>
</feature>
<keyword evidence="3 7" id="KW-0812">Transmembrane</keyword>
<name>A0A9Q1HS75_CONCO</name>
<keyword evidence="9" id="KW-1185">Reference proteome</keyword>
<gene>
    <name evidence="8" type="ORF">COCON_G00177290</name>
</gene>
<evidence type="ECO:0000313" key="8">
    <source>
        <dbReference type="EMBL" id="KAJ8258717.1"/>
    </source>
</evidence>
<feature type="transmembrane region" description="Helical" evidence="7">
    <location>
        <begin position="492"/>
        <end position="513"/>
    </location>
</feature>
<evidence type="ECO:0000256" key="2">
    <source>
        <dbReference type="ARBA" id="ARBA00022448"/>
    </source>
</evidence>
<dbReference type="InterPro" id="IPR011701">
    <property type="entry name" value="MFS"/>
</dbReference>
<feature type="transmembrane region" description="Helical" evidence="7">
    <location>
        <begin position="77"/>
        <end position="93"/>
    </location>
</feature>
<evidence type="ECO:0000256" key="5">
    <source>
        <dbReference type="ARBA" id="ARBA00023136"/>
    </source>
</evidence>
<dbReference type="SUPFAM" id="SSF103473">
    <property type="entry name" value="MFS general substrate transporter"/>
    <property type="match status" value="1"/>
</dbReference>
<comment type="similarity">
    <text evidence="6">Belongs to the glycoside-pentoside-hexuronide (GPH) cation symporter transporter (TC 2.A.2) family.</text>
</comment>
<dbReference type="PANTHER" id="PTHR19432">
    <property type="entry name" value="SUGAR TRANSPORTER"/>
    <property type="match status" value="1"/>
</dbReference>
<dbReference type="EMBL" id="JAFJMO010000013">
    <property type="protein sequence ID" value="KAJ8258717.1"/>
    <property type="molecule type" value="Genomic_DNA"/>
</dbReference>
<comment type="caution">
    <text evidence="8">The sequence shown here is derived from an EMBL/GenBank/DDBJ whole genome shotgun (WGS) entry which is preliminary data.</text>
</comment>
<dbReference type="AlphaFoldDB" id="A0A9Q1HS75"/>
<dbReference type="Pfam" id="PF07690">
    <property type="entry name" value="MFS_1"/>
    <property type="match status" value="1"/>
</dbReference>
<proteinExistence type="inferred from homology"/>
<dbReference type="OrthoDB" id="28755at2759"/>
<organism evidence="8 9">
    <name type="scientific">Conger conger</name>
    <name type="common">Conger eel</name>
    <name type="synonym">Muraena conger</name>
    <dbReference type="NCBI Taxonomy" id="82655"/>
    <lineage>
        <taxon>Eukaryota</taxon>
        <taxon>Metazoa</taxon>
        <taxon>Chordata</taxon>
        <taxon>Craniata</taxon>
        <taxon>Vertebrata</taxon>
        <taxon>Euteleostomi</taxon>
        <taxon>Actinopterygii</taxon>
        <taxon>Neopterygii</taxon>
        <taxon>Teleostei</taxon>
        <taxon>Anguilliformes</taxon>
        <taxon>Congridae</taxon>
        <taxon>Conger</taxon>
    </lineage>
</organism>
<dbReference type="PANTHER" id="PTHR19432:SF37">
    <property type="entry name" value="SOLUTE CARRIER FAMILY 45 MEMBER 3"/>
    <property type="match status" value="1"/>
</dbReference>
<dbReference type="FunFam" id="1.20.1250.20:FF:000193">
    <property type="entry name" value="Solute carrier family 45 member 3"/>
    <property type="match status" value="1"/>
</dbReference>
<accession>A0A9Q1HS75</accession>
<dbReference type="InterPro" id="IPR036259">
    <property type="entry name" value="MFS_trans_sf"/>
</dbReference>
<sequence>MRTRVVQLFLVNALSCGLEICLSTGTIYMPPLLLEAGMEEHLMTMVLALGPVLGLMFVPIIGNTSDQWSGRFGRRRPFIWALSLGILLSLWLIPHSAHLAALLAPSPRFLEVLLLVVGISMLEFCGQACFTPLEALLSDLFPSEEESRLAFSVYALMVSLGGCVGFLLPAVDWNSRPLAHYMGGQEAFIYTLLSLIFLLCLLTTAFVSEERGGGQVSKRPSAGPPTKSGAYCFLRPPLPRINQLRLVLGGCLTALPRLYRAYRQVPLVIWRLFMAEVCSWMALMTFLLFYTDFVGEGLYQGVPTAAPGSTERLRYDEGIRMGSLGLFLQCSTSVVFSLLMDRLVQSLGMKTVYLSSIAVLALATLVMSVSRCLPLVTLMAAATGYTFSTLQILPYTLICLYHADMPVFFGNSNSQISEDQEKVEKALMLPPGGIKQHCSNGHPGGKPGSASSAPGLAAAPTLGIYVSLPLDGALLPPHGPPEVARGMGLDMAILDSAYLLSHLLPSLVLGYVVQFTRSVAAYMACASVFSLLAIYISSRVIFDRADLERHRVRPAQAYKGTLDVRT</sequence>
<dbReference type="Proteomes" id="UP001152803">
    <property type="component" value="Unassembled WGS sequence"/>
</dbReference>
<feature type="transmembrane region" description="Helical" evidence="7">
    <location>
        <begin position="519"/>
        <end position="542"/>
    </location>
</feature>
<feature type="transmembrane region" description="Helical" evidence="7">
    <location>
        <begin position="188"/>
        <end position="208"/>
    </location>
</feature>
<evidence type="ECO:0000313" key="9">
    <source>
        <dbReference type="Proteomes" id="UP001152803"/>
    </source>
</evidence>
<dbReference type="GO" id="GO:0016020">
    <property type="term" value="C:membrane"/>
    <property type="evidence" value="ECO:0007669"/>
    <property type="project" value="UniProtKB-SubCell"/>
</dbReference>
<reference evidence="8" key="1">
    <citation type="journal article" date="2023" name="Science">
        <title>Genome structures resolve the early diversification of teleost fishes.</title>
        <authorList>
            <person name="Parey E."/>
            <person name="Louis A."/>
            <person name="Montfort J."/>
            <person name="Bouchez O."/>
            <person name="Roques C."/>
            <person name="Iampietro C."/>
            <person name="Lluch J."/>
            <person name="Castinel A."/>
            <person name="Donnadieu C."/>
            <person name="Desvignes T."/>
            <person name="Floi Bucao C."/>
            <person name="Jouanno E."/>
            <person name="Wen M."/>
            <person name="Mejri S."/>
            <person name="Dirks R."/>
            <person name="Jansen H."/>
            <person name="Henkel C."/>
            <person name="Chen W.J."/>
            <person name="Zahm M."/>
            <person name="Cabau C."/>
            <person name="Klopp C."/>
            <person name="Thompson A.W."/>
            <person name="Robinson-Rechavi M."/>
            <person name="Braasch I."/>
            <person name="Lecointre G."/>
            <person name="Bobe J."/>
            <person name="Postlethwait J.H."/>
            <person name="Berthelot C."/>
            <person name="Roest Crollius H."/>
            <person name="Guiguen Y."/>
        </authorList>
    </citation>
    <scope>NUCLEOTIDE SEQUENCE</scope>
    <source>
        <strain evidence="8">Concon-B</strain>
    </source>
</reference>
<keyword evidence="5 7" id="KW-0472">Membrane</keyword>
<feature type="transmembrane region" description="Helical" evidence="7">
    <location>
        <begin position="113"/>
        <end position="137"/>
    </location>
</feature>
<evidence type="ECO:0000256" key="6">
    <source>
        <dbReference type="ARBA" id="ARBA00038193"/>
    </source>
</evidence>
<keyword evidence="2" id="KW-0813">Transport</keyword>
<comment type="subcellular location">
    <subcellularLocation>
        <location evidence="1">Membrane</location>
        <topology evidence="1">Multi-pass membrane protein</topology>
    </subcellularLocation>
</comment>
<evidence type="ECO:0008006" key="10">
    <source>
        <dbReference type="Google" id="ProtNLM"/>
    </source>
</evidence>
<protein>
    <recommendedName>
        <fullName evidence="10">Solute carrier family 45 member 3</fullName>
    </recommendedName>
</protein>
<feature type="transmembrane region" description="Helical" evidence="7">
    <location>
        <begin position="375"/>
        <end position="401"/>
    </location>
</feature>
<evidence type="ECO:0000256" key="3">
    <source>
        <dbReference type="ARBA" id="ARBA00022692"/>
    </source>
</evidence>
<feature type="transmembrane region" description="Helical" evidence="7">
    <location>
        <begin position="319"/>
        <end position="339"/>
    </location>
</feature>
<dbReference type="GO" id="GO:0008506">
    <property type="term" value="F:sucrose:proton symporter activity"/>
    <property type="evidence" value="ECO:0007669"/>
    <property type="project" value="TreeGrafter"/>
</dbReference>
<evidence type="ECO:0000256" key="1">
    <source>
        <dbReference type="ARBA" id="ARBA00004141"/>
    </source>
</evidence>
<evidence type="ECO:0000256" key="4">
    <source>
        <dbReference type="ARBA" id="ARBA00022989"/>
    </source>
</evidence>
<feature type="transmembrane region" description="Helical" evidence="7">
    <location>
        <begin position="45"/>
        <end position="65"/>
    </location>
</feature>
<feature type="transmembrane region" description="Helical" evidence="7">
    <location>
        <begin position="149"/>
        <end position="168"/>
    </location>
</feature>
<feature type="transmembrane region" description="Helical" evidence="7">
    <location>
        <begin position="267"/>
        <end position="290"/>
    </location>
</feature>
<evidence type="ECO:0000256" key="7">
    <source>
        <dbReference type="SAM" id="Phobius"/>
    </source>
</evidence>